<feature type="transmembrane region" description="Helical" evidence="22">
    <location>
        <begin position="716"/>
        <end position="738"/>
    </location>
</feature>
<evidence type="ECO:0000313" key="25">
    <source>
        <dbReference type="Proteomes" id="UP000008866"/>
    </source>
</evidence>
<dbReference type="eggNOG" id="KOG2376">
    <property type="taxonomic scope" value="Eukaryota"/>
</dbReference>
<dbReference type="eggNOG" id="KOG3187">
    <property type="taxonomic scope" value="Eukaryota"/>
</dbReference>
<evidence type="ECO:0000256" key="3">
    <source>
        <dbReference type="ARBA" id="ARBA00004496"/>
    </source>
</evidence>
<feature type="compositionally biased region" description="Basic residues" evidence="21">
    <location>
        <begin position="594"/>
        <end position="603"/>
    </location>
</feature>
<evidence type="ECO:0000256" key="10">
    <source>
        <dbReference type="ARBA" id="ARBA00022516"/>
    </source>
</evidence>
<evidence type="ECO:0000256" key="22">
    <source>
        <dbReference type="SAM" id="Phobius"/>
    </source>
</evidence>
<dbReference type="GO" id="GO:0102158">
    <property type="term" value="F:very-long-chain (3R)-3-hydroxyacyl-CoA dehydratase activity"/>
    <property type="evidence" value="ECO:0007669"/>
    <property type="project" value="UniProtKB-EC"/>
</dbReference>
<evidence type="ECO:0000256" key="9">
    <source>
        <dbReference type="ARBA" id="ARBA00022490"/>
    </source>
</evidence>
<dbReference type="AlphaFoldDB" id="D4AJ78"/>
<dbReference type="UniPathway" id="UPA00094"/>
<evidence type="ECO:0000256" key="19">
    <source>
        <dbReference type="ARBA" id="ARBA00023239"/>
    </source>
</evidence>
<keyword evidence="19" id="KW-0456">Lyase</keyword>
<sequence>MGTTLQSLSALMQRSSINDHEELIKACNSILKKSRTDLDAQHIKTIALIKLDRFEDAIRVIEEGGDVLKKRLPLEWSYALYKIGRLDEAISFAASVGSQRGAKHVEAQASYRAEDFDRTLKIYQDLISDVRASTGELTDLQINITAAEAQSLWAGQSTLSKDLVSKRDALDVFEAAYNMACEQIARGYYERALELLKISKELCEASDELSLEDKKVELLPIKIQEIHVYLQQGKIEEGEALIRGIDFAEITDLSTKLIAENLAILTTEQKINPYIKHKNFSRTPRPAGNDKFFSYQNDILSRNALVINLMVQKFDEVSRSISKTLSQHSSATLSSDVNSLAAFDATAHTHGADSRNAIKKISSLSAMRPRDLGLTLVLAQLQVADGNINAAISTLENFSMKLEETGDDSDMMVRFSPGLVNILVTLYRSQGRKHHINSELSKAAKYWQGKDPSSQPISLLRAAAISLFNSHDSADISTATEIFAHLHSRDGSDRIATAGFVASHAISSPAVVESSLKSLLPVQELIAGVDVSHLEAAGVQLPASTATSALKKGQKRRSSDALKKNKRIRKPKNMDPNEKVDPERWLPLRDRSSYRPKGKKGKQRAADRTQGGVVNEKADDGHSSPTPVKSTSQVIGSMGGARKKKGKGKNYVSNGREAIEFKKTFLKREFRQLQYIIVCFEYSPVYTTAIAQSEARRNFKMASSRSSTPASSPTQAYLFLYNLVSLGLWSTLTFRLLFSLFQIYSDSHGSYSSEGEGVAGLFVYLFPLLRTTQSLAALEILHSLFGLVRASAVTTTMQVASRLLLVWGVMYIFSPFSPTLPIFEFDGTGANKYFLLGHGMRSAQLSDWGFIGCLFAWGVTECIRYGFFVFQILGQGIPKAILWLRYNTFFILYPVGISSECFLIYLTVVNASGLLSIFRFALIAILLVYIPGMANLFITP</sequence>
<evidence type="ECO:0000256" key="4">
    <source>
        <dbReference type="ARBA" id="ARBA00005194"/>
    </source>
</evidence>
<dbReference type="GO" id="GO:0005786">
    <property type="term" value="C:signal recognition particle, endoplasmic reticulum targeting"/>
    <property type="evidence" value="ECO:0007669"/>
    <property type="project" value="UniProtKB-KW"/>
</dbReference>
<keyword evidence="25" id="KW-1185">Reference proteome</keyword>
<comment type="similarity">
    <text evidence="5">Belongs to the SRP72 family.</text>
</comment>
<feature type="transmembrane region" description="Helical" evidence="22">
    <location>
        <begin position="848"/>
        <end position="870"/>
    </location>
</feature>
<dbReference type="SUPFAM" id="SSF48452">
    <property type="entry name" value="TPR-like"/>
    <property type="match status" value="1"/>
</dbReference>
<dbReference type="InterPro" id="IPR011990">
    <property type="entry name" value="TPR-like_helical_dom_sf"/>
</dbReference>
<dbReference type="InterPro" id="IPR031545">
    <property type="entry name" value="SRP72_TPR-like"/>
</dbReference>
<keyword evidence="13" id="KW-0276">Fatty acid metabolism</keyword>
<dbReference type="GO" id="GO:0006614">
    <property type="term" value="P:SRP-dependent cotranslational protein targeting to membrane"/>
    <property type="evidence" value="ECO:0007669"/>
    <property type="project" value="InterPro"/>
</dbReference>
<evidence type="ECO:0000256" key="8">
    <source>
        <dbReference type="ARBA" id="ARBA00018350"/>
    </source>
</evidence>
<dbReference type="Pfam" id="PF08492">
    <property type="entry name" value="SRP72"/>
    <property type="match status" value="1"/>
</dbReference>
<feature type="compositionally biased region" description="Basic and acidic residues" evidence="21">
    <location>
        <begin position="572"/>
        <end position="593"/>
    </location>
</feature>
<feature type="transmembrane region" description="Helical" evidence="22">
    <location>
        <begin position="917"/>
        <end position="938"/>
    </location>
</feature>
<feature type="transmembrane region" description="Helical" evidence="22">
    <location>
        <begin position="882"/>
        <end position="905"/>
    </location>
</feature>
<accession>D4AJ78</accession>
<proteinExistence type="inferred from homology"/>
<dbReference type="GO" id="GO:0005783">
    <property type="term" value="C:endoplasmic reticulum"/>
    <property type="evidence" value="ECO:0007669"/>
    <property type="project" value="UniProtKB-SubCell"/>
</dbReference>
<feature type="compositionally biased region" description="Polar residues" evidence="21">
    <location>
        <begin position="623"/>
        <end position="635"/>
    </location>
</feature>
<evidence type="ECO:0000256" key="12">
    <source>
        <dbReference type="ARBA" id="ARBA00022824"/>
    </source>
</evidence>
<evidence type="ECO:0000256" key="21">
    <source>
        <dbReference type="SAM" id="MobiDB-lite"/>
    </source>
</evidence>
<dbReference type="Gene3D" id="1.25.40.10">
    <property type="entry name" value="Tetratricopeptide repeat domain"/>
    <property type="match status" value="1"/>
</dbReference>
<dbReference type="GO" id="GO:0008312">
    <property type="term" value="F:7S RNA binding"/>
    <property type="evidence" value="ECO:0007669"/>
    <property type="project" value="InterPro"/>
</dbReference>
<keyword evidence="11 22" id="KW-0812">Transmembrane</keyword>
<keyword evidence="20" id="KW-0687">Ribonucleoprotein</keyword>
<keyword evidence="15" id="KW-0443">Lipid metabolism</keyword>
<evidence type="ECO:0000313" key="24">
    <source>
        <dbReference type="EMBL" id="EFE36801.1"/>
    </source>
</evidence>
<dbReference type="STRING" id="663331.D4AJ78"/>
<keyword evidence="9" id="KW-0963">Cytoplasm</keyword>
<evidence type="ECO:0000256" key="1">
    <source>
        <dbReference type="ARBA" id="ARBA00004141"/>
    </source>
</evidence>
<comment type="caution">
    <text evidence="24">The sequence shown here is derived from an EMBL/GenBank/DDBJ whole genome shotgun (WGS) entry which is preliminary data.</text>
</comment>
<dbReference type="RefSeq" id="XP_003017446.1">
    <property type="nucleotide sequence ID" value="XM_003017400.1"/>
</dbReference>
<organism evidence="24 25">
    <name type="scientific">Arthroderma benhamiae (strain ATCC MYA-4681 / CBS 112371)</name>
    <name type="common">Trichophyton mentagrophytes</name>
    <dbReference type="NCBI Taxonomy" id="663331"/>
    <lineage>
        <taxon>Eukaryota</taxon>
        <taxon>Fungi</taxon>
        <taxon>Dikarya</taxon>
        <taxon>Ascomycota</taxon>
        <taxon>Pezizomycotina</taxon>
        <taxon>Eurotiomycetes</taxon>
        <taxon>Eurotiomycetidae</taxon>
        <taxon>Onygenales</taxon>
        <taxon>Arthrodermataceae</taxon>
        <taxon>Trichophyton</taxon>
    </lineage>
</organism>
<evidence type="ECO:0000256" key="11">
    <source>
        <dbReference type="ARBA" id="ARBA00022692"/>
    </source>
</evidence>
<evidence type="ECO:0000256" key="6">
    <source>
        <dbReference type="ARBA" id="ARBA00007811"/>
    </source>
</evidence>
<dbReference type="PANTHER" id="PTHR14094">
    <property type="entry name" value="SIGNAL RECOGNITION PARTICLE 72"/>
    <property type="match status" value="1"/>
</dbReference>
<gene>
    <name evidence="24" type="ORF">ARB_04327</name>
</gene>
<keyword evidence="16" id="KW-0733">Signal recognition particle</keyword>
<dbReference type="Pfam" id="PF17004">
    <property type="entry name" value="SRP_TPR_like"/>
    <property type="match status" value="1"/>
</dbReference>
<dbReference type="InterPro" id="IPR013699">
    <property type="entry name" value="Signal_recog_part_SRP72_RNA-bd"/>
</dbReference>
<dbReference type="HOGENOM" id="CLU_013808_3_0_1"/>
<dbReference type="KEGG" id="abe:ARB_04327"/>
<evidence type="ECO:0000256" key="5">
    <source>
        <dbReference type="ARBA" id="ARBA00007676"/>
    </source>
</evidence>
<evidence type="ECO:0000256" key="7">
    <source>
        <dbReference type="ARBA" id="ARBA00013122"/>
    </source>
</evidence>
<comment type="similarity">
    <text evidence="6">Belongs to the very long-chain fatty acids dehydratase HACD family.</text>
</comment>
<dbReference type="PANTHER" id="PTHR14094:SF9">
    <property type="entry name" value="SIGNAL RECOGNITION PARTICLE SUBUNIT SRP72"/>
    <property type="match status" value="1"/>
</dbReference>
<dbReference type="Pfam" id="PF04387">
    <property type="entry name" value="PTPLA"/>
    <property type="match status" value="1"/>
</dbReference>
<evidence type="ECO:0000256" key="17">
    <source>
        <dbReference type="ARBA" id="ARBA00023136"/>
    </source>
</evidence>
<evidence type="ECO:0000259" key="23">
    <source>
        <dbReference type="Pfam" id="PF08492"/>
    </source>
</evidence>
<protein>
    <recommendedName>
        <fullName evidence="8">Signal recognition particle subunit SRP72</fullName>
        <ecNumber evidence="7">4.2.1.134</ecNumber>
    </recommendedName>
</protein>
<evidence type="ECO:0000256" key="16">
    <source>
        <dbReference type="ARBA" id="ARBA00023135"/>
    </source>
</evidence>
<dbReference type="GO" id="GO:0016020">
    <property type="term" value="C:membrane"/>
    <property type="evidence" value="ECO:0007669"/>
    <property type="project" value="UniProtKB-SubCell"/>
</dbReference>
<evidence type="ECO:0000256" key="15">
    <source>
        <dbReference type="ARBA" id="ARBA00023098"/>
    </source>
</evidence>
<evidence type="ECO:0000256" key="20">
    <source>
        <dbReference type="ARBA" id="ARBA00023274"/>
    </source>
</evidence>
<keyword evidence="18" id="KW-0275">Fatty acid biosynthesis</keyword>
<keyword evidence="12" id="KW-0256">Endoplasmic reticulum</keyword>
<name>D4AJ78_ARTBC</name>
<evidence type="ECO:0000256" key="18">
    <source>
        <dbReference type="ARBA" id="ARBA00023160"/>
    </source>
</evidence>
<dbReference type="InterPro" id="IPR007482">
    <property type="entry name" value="Tyr_Pase-like_PTPLA"/>
</dbReference>
<comment type="subcellular location">
    <subcellularLocation>
        <location evidence="3">Cytoplasm</location>
    </subcellularLocation>
    <subcellularLocation>
        <location evidence="2">Endoplasmic reticulum</location>
    </subcellularLocation>
    <subcellularLocation>
        <location evidence="1">Membrane</location>
        <topology evidence="1">Multi-pass membrane protein</topology>
    </subcellularLocation>
</comment>
<dbReference type="Proteomes" id="UP000008866">
    <property type="component" value="Unassembled WGS sequence"/>
</dbReference>
<dbReference type="EC" id="4.2.1.134" evidence="7"/>
<dbReference type="GO" id="GO:0043022">
    <property type="term" value="F:ribosome binding"/>
    <property type="evidence" value="ECO:0007669"/>
    <property type="project" value="TreeGrafter"/>
</dbReference>
<dbReference type="EMBL" id="ABSU01000001">
    <property type="protein sequence ID" value="EFE36801.1"/>
    <property type="molecule type" value="Genomic_DNA"/>
</dbReference>
<dbReference type="FunFam" id="1.25.40.10:FF:000512">
    <property type="entry name" value="Signal recognition particle subunit SRP72"/>
    <property type="match status" value="1"/>
</dbReference>
<feature type="region of interest" description="Disordered" evidence="21">
    <location>
        <begin position="546"/>
        <end position="650"/>
    </location>
</feature>
<comment type="pathway">
    <text evidence="4">Lipid metabolism; fatty acid biosynthesis.</text>
</comment>
<dbReference type="InterPro" id="IPR026270">
    <property type="entry name" value="SRP72"/>
</dbReference>
<dbReference type="GeneID" id="9524556"/>
<evidence type="ECO:0000256" key="2">
    <source>
        <dbReference type="ARBA" id="ARBA00004240"/>
    </source>
</evidence>
<dbReference type="OMA" id="ELACNER"/>
<keyword evidence="10" id="KW-0444">Lipid biosynthesis</keyword>
<dbReference type="GO" id="GO:0006633">
    <property type="term" value="P:fatty acid biosynthetic process"/>
    <property type="evidence" value="ECO:0007669"/>
    <property type="project" value="UniProtKB-UniPathway"/>
</dbReference>
<keyword evidence="14 22" id="KW-1133">Transmembrane helix</keyword>
<evidence type="ECO:0000256" key="13">
    <source>
        <dbReference type="ARBA" id="ARBA00022832"/>
    </source>
</evidence>
<reference evidence="25" key="1">
    <citation type="journal article" date="2011" name="Genome Biol.">
        <title>Comparative and functional genomics provide insights into the pathogenicity of dermatophytic fungi.</title>
        <authorList>
            <person name="Burmester A."/>
            <person name="Shelest E."/>
            <person name="Gloeckner G."/>
            <person name="Heddergott C."/>
            <person name="Schindler S."/>
            <person name="Staib P."/>
            <person name="Heidel A."/>
            <person name="Felder M."/>
            <person name="Petzold A."/>
            <person name="Szafranski K."/>
            <person name="Feuermann M."/>
            <person name="Pedruzzi I."/>
            <person name="Priebe S."/>
            <person name="Groth M."/>
            <person name="Winkler R."/>
            <person name="Li W."/>
            <person name="Kniemeyer O."/>
            <person name="Schroeckh V."/>
            <person name="Hertweck C."/>
            <person name="Hube B."/>
            <person name="White T.C."/>
            <person name="Platzer M."/>
            <person name="Guthke R."/>
            <person name="Heitman J."/>
            <person name="Woestemeyer J."/>
            <person name="Zipfel P.F."/>
            <person name="Monod M."/>
            <person name="Brakhage A.A."/>
        </authorList>
    </citation>
    <scope>NUCLEOTIDE SEQUENCE [LARGE SCALE GENOMIC DNA]</scope>
    <source>
        <strain evidence="25">ATCC MYA-4681 / CBS 112371</strain>
    </source>
</reference>
<keyword evidence="17 22" id="KW-0472">Membrane</keyword>
<feature type="domain" description="Signal recognition particle SRP72 subunit RNA-binding" evidence="23">
    <location>
        <begin position="552"/>
        <end position="596"/>
    </location>
</feature>
<evidence type="ECO:0000256" key="14">
    <source>
        <dbReference type="ARBA" id="ARBA00022989"/>
    </source>
</evidence>